<dbReference type="EMBL" id="JAIWYP010000004">
    <property type="protein sequence ID" value="KAH3832444.1"/>
    <property type="molecule type" value="Genomic_DNA"/>
</dbReference>
<proteinExistence type="predicted"/>
<name>A0A9D4K3S6_DREPO</name>
<evidence type="ECO:0000313" key="2">
    <source>
        <dbReference type="Proteomes" id="UP000828390"/>
    </source>
</evidence>
<keyword evidence="2" id="KW-1185">Reference proteome</keyword>
<protein>
    <submittedName>
        <fullName evidence="1">Uncharacterized protein</fullName>
    </submittedName>
</protein>
<dbReference type="Proteomes" id="UP000828390">
    <property type="component" value="Unassembled WGS sequence"/>
</dbReference>
<gene>
    <name evidence="1" type="ORF">DPMN_105731</name>
</gene>
<dbReference type="AlphaFoldDB" id="A0A9D4K3S6"/>
<reference evidence="1" key="1">
    <citation type="journal article" date="2019" name="bioRxiv">
        <title>The Genome of the Zebra Mussel, Dreissena polymorpha: A Resource for Invasive Species Research.</title>
        <authorList>
            <person name="McCartney M.A."/>
            <person name="Auch B."/>
            <person name="Kono T."/>
            <person name="Mallez S."/>
            <person name="Zhang Y."/>
            <person name="Obille A."/>
            <person name="Becker A."/>
            <person name="Abrahante J.E."/>
            <person name="Garbe J."/>
            <person name="Badalamenti J.P."/>
            <person name="Herman A."/>
            <person name="Mangelson H."/>
            <person name="Liachko I."/>
            <person name="Sullivan S."/>
            <person name="Sone E.D."/>
            <person name="Koren S."/>
            <person name="Silverstein K.A.T."/>
            <person name="Beckman K.B."/>
            <person name="Gohl D.M."/>
        </authorList>
    </citation>
    <scope>NUCLEOTIDE SEQUENCE</scope>
    <source>
        <strain evidence="1">Duluth1</strain>
        <tissue evidence="1">Whole animal</tissue>
    </source>
</reference>
<accession>A0A9D4K3S6</accession>
<comment type="caution">
    <text evidence="1">The sequence shown here is derived from an EMBL/GenBank/DDBJ whole genome shotgun (WGS) entry which is preliminary data.</text>
</comment>
<evidence type="ECO:0000313" key="1">
    <source>
        <dbReference type="EMBL" id="KAH3832444.1"/>
    </source>
</evidence>
<reference evidence="1" key="2">
    <citation type="submission" date="2020-11" db="EMBL/GenBank/DDBJ databases">
        <authorList>
            <person name="McCartney M.A."/>
            <person name="Auch B."/>
            <person name="Kono T."/>
            <person name="Mallez S."/>
            <person name="Becker A."/>
            <person name="Gohl D.M."/>
            <person name="Silverstein K.A.T."/>
            <person name="Koren S."/>
            <person name="Bechman K.B."/>
            <person name="Herman A."/>
            <person name="Abrahante J.E."/>
            <person name="Garbe J."/>
        </authorList>
    </citation>
    <scope>NUCLEOTIDE SEQUENCE</scope>
    <source>
        <strain evidence="1">Duluth1</strain>
        <tissue evidence="1">Whole animal</tissue>
    </source>
</reference>
<sequence>MDVSMGLRQESLQNQTFPYPLKPIEMKLSPPREIQVVRVTGWASMGTSTAMSICEIMIYRQAGNLNADC</sequence>
<organism evidence="1 2">
    <name type="scientific">Dreissena polymorpha</name>
    <name type="common">Zebra mussel</name>
    <name type="synonym">Mytilus polymorpha</name>
    <dbReference type="NCBI Taxonomy" id="45954"/>
    <lineage>
        <taxon>Eukaryota</taxon>
        <taxon>Metazoa</taxon>
        <taxon>Spiralia</taxon>
        <taxon>Lophotrochozoa</taxon>
        <taxon>Mollusca</taxon>
        <taxon>Bivalvia</taxon>
        <taxon>Autobranchia</taxon>
        <taxon>Heteroconchia</taxon>
        <taxon>Euheterodonta</taxon>
        <taxon>Imparidentia</taxon>
        <taxon>Neoheterodontei</taxon>
        <taxon>Myida</taxon>
        <taxon>Dreissenoidea</taxon>
        <taxon>Dreissenidae</taxon>
        <taxon>Dreissena</taxon>
    </lineage>
</organism>